<dbReference type="GO" id="GO:0016020">
    <property type="term" value="C:membrane"/>
    <property type="evidence" value="ECO:0007669"/>
    <property type="project" value="UniProtKB-SubCell"/>
</dbReference>
<dbReference type="PANTHER" id="PTHR43731">
    <property type="entry name" value="RHOMBOID PROTEASE"/>
    <property type="match status" value="1"/>
</dbReference>
<dbReference type="HOGENOM" id="CLU_055068_3_0_2"/>
<proteinExistence type="inferred from homology"/>
<evidence type="ECO:0000256" key="6">
    <source>
        <dbReference type="ARBA" id="ARBA00023136"/>
    </source>
</evidence>
<evidence type="ECO:0000259" key="8">
    <source>
        <dbReference type="Pfam" id="PF01694"/>
    </source>
</evidence>
<organism evidence="9 10">
    <name type="scientific">Pyrococcus yayanosii (strain CH1 / JCM 16557)</name>
    <dbReference type="NCBI Taxonomy" id="529709"/>
    <lineage>
        <taxon>Archaea</taxon>
        <taxon>Methanobacteriati</taxon>
        <taxon>Methanobacteriota</taxon>
        <taxon>Thermococci</taxon>
        <taxon>Thermococcales</taxon>
        <taxon>Thermococcaceae</taxon>
        <taxon>Pyrococcus</taxon>
    </lineage>
</organism>
<evidence type="ECO:0000256" key="2">
    <source>
        <dbReference type="ARBA" id="ARBA00009045"/>
    </source>
</evidence>
<evidence type="ECO:0000313" key="9">
    <source>
        <dbReference type="EMBL" id="AEH24027.1"/>
    </source>
</evidence>
<comment type="subcellular location">
    <subcellularLocation>
        <location evidence="1">Membrane</location>
        <topology evidence="1">Multi-pass membrane protein</topology>
    </subcellularLocation>
</comment>
<feature type="transmembrane region" description="Helical" evidence="7">
    <location>
        <begin position="93"/>
        <end position="114"/>
    </location>
</feature>
<dbReference type="AlphaFoldDB" id="F8AIR1"/>
<dbReference type="RefSeq" id="WP_013905084.1">
    <property type="nucleotide sequence ID" value="NC_015680.1"/>
</dbReference>
<keyword evidence="10" id="KW-1185">Reference proteome</keyword>
<dbReference type="Gene3D" id="1.20.1540.10">
    <property type="entry name" value="Rhomboid-like"/>
    <property type="match status" value="1"/>
</dbReference>
<dbReference type="InterPro" id="IPR050925">
    <property type="entry name" value="Rhomboid_protease_S54"/>
</dbReference>
<evidence type="ECO:0000256" key="7">
    <source>
        <dbReference type="SAM" id="Phobius"/>
    </source>
</evidence>
<feature type="transmembrane region" description="Helical" evidence="7">
    <location>
        <begin position="120"/>
        <end position="139"/>
    </location>
</feature>
<dbReference type="SUPFAM" id="SSF144091">
    <property type="entry name" value="Rhomboid-like"/>
    <property type="match status" value="1"/>
</dbReference>
<comment type="similarity">
    <text evidence="2">Belongs to the peptidase S54 family.</text>
</comment>
<feature type="transmembrane region" description="Helical" evidence="7">
    <location>
        <begin position="169"/>
        <end position="186"/>
    </location>
</feature>
<dbReference type="InterPro" id="IPR022764">
    <property type="entry name" value="Peptidase_S54_rhomboid_dom"/>
</dbReference>
<dbReference type="eggNOG" id="arCOG01768">
    <property type="taxonomic scope" value="Archaea"/>
</dbReference>
<dbReference type="InterPro" id="IPR035952">
    <property type="entry name" value="Rhomboid-like_sf"/>
</dbReference>
<feature type="domain" description="Peptidase S54 rhomboid" evidence="8">
    <location>
        <begin position="52"/>
        <end position="184"/>
    </location>
</feature>
<evidence type="ECO:0000256" key="4">
    <source>
        <dbReference type="ARBA" id="ARBA00022801"/>
    </source>
</evidence>
<keyword evidence="4" id="KW-0378">Hydrolase</keyword>
<protein>
    <submittedName>
        <fullName evidence="9">Peptidase, putative</fullName>
    </submittedName>
</protein>
<evidence type="ECO:0000256" key="1">
    <source>
        <dbReference type="ARBA" id="ARBA00004141"/>
    </source>
</evidence>
<dbReference type="Pfam" id="PF01694">
    <property type="entry name" value="Rhomboid"/>
    <property type="match status" value="1"/>
</dbReference>
<evidence type="ECO:0000313" key="10">
    <source>
        <dbReference type="Proteomes" id="UP000008386"/>
    </source>
</evidence>
<dbReference type="STRING" id="529709.PYCH_03320"/>
<sequence>MGANLRNLVKYFPATAGLLTIIALVFIYELIVGFDTAIVQLAQINLLVFYAGQWWRLVTAIFVHMGFIHFALNTFWLFYLGMDLEGIVGSKRFLLVFFLSAIVGNVLSLFTLPLDVASGGASGGLFGIVGASLAIEGVLKRNMQKALMNAIILFLINSIFPGVNIVAHFGGLAAGLALGYIYGRWLRRKLMDMSYWFE</sequence>
<feature type="transmembrane region" description="Helical" evidence="7">
    <location>
        <begin position="146"/>
        <end position="163"/>
    </location>
</feature>
<evidence type="ECO:0000256" key="3">
    <source>
        <dbReference type="ARBA" id="ARBA00022692"/>
    </source>
</evidence>
<dbReference type="GO" id="GO:0004252">
    <property type="term" value="F:serine-type endopeptidase activity"/>
    <property type="evidence" value="ECO:0007669"/>
    <property type="project" value="InterPro"/>
</dbReference>
<feature type="transmembrane region" description="Helical" evidence="7">
    <location>
        <begin position="12"/>
        <end position="34"/>
    </location>
</feature>
<dbReference type="PANTHER" id="PTHR43731:SF14">
    <property type="entry name" value="PRESENILIN-ASSOCIATED RHOMBOID-LIKE PROTEIN, MITOCHONDRIAL"/>
    <property type="match status" value="1"/>
</dbReference>
<feature type="transmembrane region" description="Helical" evidence="7">
    <location>
        <begin position="54"/>
        <end position="81"/>
    </location>
</feature>
<accession>F8AIR1</accession>
<keyword evidence="6 7" id="KW-0472">Membrane</keyword>
<dbReference type="EMBL" id="CP002779">
    <property type="protein sequence ID" value="AEH24027.1"/>
    <property type="molecule type" value="Genomic_DNA"/>
</dbReference>
<keyword evidence="5 7" id="KW-1133">Transmembrane helix</keyword>
<dbReference type="GeneID" id="10836908"/>
<gene>
    <name evidence="9" type="ordered locus">PYCH_03320</name>
</gene>
<name>F8AIR1_PYRYC</name>
<evidence type="ECO:0000256" key="5">
    <source>
        <dbReference type="ARBA" id="ARBA00022989"/>
    </source>
</evidence>
<reference evidence="9 10" key="1">
    <citation type="journal article" date="2011" name="J. Bacteriol.">
        <title>Complete genome sequence of the obligate piezophilic hyperthermophilic archaeon Pyrococcus yayanosii CH1.</title>
        <authorList>
            <person name="Jun X."/>
            <person name="Lupeng L."/>
            <person name="Minjuan X."/>
            <person name="Oger P."/>
            <person name="Fengping W."/>
            <person name="Jebbar M."/>
            <person name="Xiang X."/>
        </authorList>
    </citation>
    <scope>NUCLEOTIDE SEQUENCE [LARGE SCALE GENOMIC DNA]</scope>
    <source>
        <strain evidence="10">CH1 / JCM 16557</strain>
    </source>
</reference>
<dbReference type="Proteomes" id="UP000008386">
    <property type="component" value="Chromosome"/>
</dbReference>
<dbReference type="KEGG" id="pya:PYCH_03320"/>
<keyword evidence="3 7" id="KW-0812">Transmembrane</keyword>